<name>A0A077MDT5_9MICO</name>
<protein>
    <submittedName>
        <fullName evidence="1">Uncharacterized protein</fullName>
    </submittedName>
</protein>
<sequence length="68" mass="7458">MSPTTVEDNATIWPVAYTSRPAISAAQAELTLSQRTRKVEGQSTRISPSSLQSSWSTDWLTTFGVAER</sequence>
<organism evidence="1 2">
    <name type="scientific">Nostocoides jenkinsii Ben 74</name>
    <dbReference type="NCBI Taxonomy" id="1193518"/>
    <lineage>
        <taxon>Bacteria</taxon>
        <taxon>Bacillati</taxon>
        <taxon>Actinomycetota</taxon>
        <taxon>Actinomycetes</taxon>
        <taxon>Micrococcales</taxon>
        <taxon>Intrasporangiaceae</taxon>
        <taxon>Nostocoides</taxon>
    </lineage>
</organism>
<dbReference type="AlphaFoldDB" id="A0A077MDT5"/>
<evidence type="ECO:0000313" key="1">
    <source>
        <dbReference type="EMBL" id="CCI53107.1"/>
    </source>
</evidence>
<reference evidence="1 2" key="1">
    <citation type="journal article" date="2013" name="ISME J.">
        <title>A metabolic model for members of the genus Tetrasphaera involved in enhanced biological phosphorus removal.</title>
        <authorList>
            <person name="Kristiansen R."/>
            <person name="Nguyen H.T.T."/>
            <person name="Saunders A.M."/>
            <person name="Nielsen J.L."/>
            <person name="Wimmer R."/>
            <person name="Le V.Q."/>
            <person name="McIlroy S.J."/>
            <person name="Petrovski S."/>
            <person name="Seviour R.J."/>
            <person name="Calteau A."/>
            <person name="Nielsen K.L."/>
            <person name="Nielsen P.H."/>
        </authorList>
    </citation>
    <scope>NUCLEOTIDE SEQUENCE [LARGE SCALE GENOMIC DNA]</scope>
    <source>
        <strain evidence="1 2">Ben 74</strain>
    </source>
</reference>
<dbReference type="EMBL" id="CAJC01000139">
    <property type="protein sequence ID" value="CCI53107.1"/>
    <property type="molecule type" value="Genomic_DNA"/>
</dbReference>
<evidence type="ECO:0000313" key="2">
    <source>
        <dbReference type="Proteomes" id="UP000035720"/>
    </source>
</evidence>
<gene>
    <name evidence="1" type="ORF">BN13_30059</name>
</gene>
<keyword evidence="2" id="KW-1185">Reference proteome</keyword>
<accession>A0A077MDT5</accession>
<dbReference type="Proteomes" id="UP000035720">
    <property type="component" value="Unassembled WGS sequence"/>
</dbReference>
<proteinExistence type="predicted"/>
<comment type="caution">
    <text evidence="1">The sequence shown here is derived from an EMBL/GenBank/DDBJ whole genome shotgun (WGS) entry which is preliminary data.</text>
</comment>